<gene>
    <name evidence="2" type="ORF">Plil01_001294700</name>
</gene>
<dbReference type="OrthoDB" id="7459479at2759"/>
<feature type="compositionally biased region" description="Basic residues" evidence="1">
    <location>
        <begin position="18"/>
        <end position="31"/>
    </location>
</feature>
<organism evidence="2 3">
    <name type="scientific">Phytophthora lilii</name>
    <dbReference type="NCBI Taxonomy" id="2077276"/>
    <lineage>
        <taxon>Eukaryota</taxon>
        <taxon>Sar</taxon>
        <taxon>Stramenopiles</taxon>
        <taxon>Oomycota</taxon>
        <taxon>Peronosporomycetes</taxon>
        <taxon>Peronosporales</taxon>
        <taxon>Peronosporaceae</taxon>
        <taxon>Phytophthora</taxon>
    </lineage>
</organism>
<reference evidence="2" key="1">
    <citation type="submission" date="2023-04" db="EMBL/GenBank/DDBJ databases">
        <title>Phytophthora lilii NBRC 32176.</title>
        <authorList>
            <person name="Ichikawa N."/>
            <person name="Sato H."/>
            <person name="Tonouchi N."/>
        </authorList>
    </citation>
    <scope>NUCLEOTIDE SEQUENCE</scope>
    <source>
        <strain evidence="2">NBRC 32176</strain>
    </source>
</reference>
<dbReference type="PANTHER" id="PTHR36971">
    <property type="entry name" value="UNNAMED PRODUCT"/>
    <property type="match status" value="1"/>
</dbReference>
<keyword evidence="3" id="KW-1185">Reference proteome</keyword>
<proteinExistence type="predicted"/>
<name>A0A9W6UDY1_9STRA</name>
<dbReference type="AlphaFoldDB" id="A0A9W6UDY1"/>
<accession>A0A9W6UDY1</accession>
<evidence type="ECO:0000256" key="1">
    <source>
        <dbReference type="SAM" id="MobiDB-lite"/>
    </source>
</evidence>
<evidence type="ECO:0000313" key="3">
    <source>
        <dbReference type="Proteomes" id="UP001165083"/>
    </source>
</evidence>
<dbReference type="EMBL" id="BSXW01000832">
    <property type="protein sequence ID" value="GMF30373.1"/>
    <property type="molecule type" value="Genomic_DNA"/>
</dbReference>
<dbReference type="Proteomes" id="UP001165083">
    <property type="component" value="Unassembled WGS sequence"/>
</dbReference>
<comment type="caution">
    <text evidence="2">The sequence shown here is derived from an EMBL/GenBank/DDBJ whole genome shotgun (WGS) entry which is preliminary data.</text>
</comment>
<protein>
    <submittedName>
        <fullName evidence="2">Unnamed protein product</fullName>
    </submittedName>
</protein>
<dbReference type="PANTHER" id="PTHR36971:SF3">
    <property type="entry name" value="C3H1-TYPE DOMAIN-CONTAINING PROTEIN"/>
    <property type="match status" value="1"/>
</dbReference>
<sequence length="162" mass="18483">MIAVLSCSDEQRPMKLSKQQHKYLKKQKKERKQSGEAEPTLTESLVPQVTTLFNMDSFLENAENVQLVEQSSLLLGMHPDEATDPIFDVAIKFVKPFAVVPCCVFGQKFPDRRLADGSKVLSYENLVEYLTAKHPDIEKAFLPFDGKNLVLYRRPREAKDKP</sequence>
<evidence type="ECO:0000313" key="2">
    <source>
        <dbReference type="EMBL" id="GMF30373.1"/>
    </source>
</evidence>
<feature type="region of interest" description="Disordered" evidence="1">
    <location>
        <begin position="8"/>
        <end position="41"/>
    </location>
</feature>